<dbReference type="Pfam" id="PF00400">
    <property type="entry name" value="WD40"/>
    <property type="match status" value="6"/>
</dbReference>
<keyword evidence="8" id="KW-0966">Cell projection</keyword>
<organism evidence="14 15">
    <name type="scientific">Strongylocentrotus purpuratus</name>
    <name type="common">Purple sea urchin</name>
    <dbReference type="NCBI Taxonomy" id="7668"/>
    <lineage>
        <taxon>Eukaryota</taxon>
        <taxon>Metazoa</taxon>
        <taxon>Echinodermata</taxon>
        <taxon>Eleutherozoa</taxon>
        <taxon>Echinozoa</taxon>
        <taxon>Echinoidea</taxon>
        <taxon>Euechinoidea</taxon>
        <taxon>Echinacea</taxon>
        <taxon>Camarodonta</taxon>
        <taxon>Echinidea</taxon>
        <taxon>Strongylocentrotidae</taxon>
        <taxon>Strongylocentrotus</taxon>
    </lineage>
</organism>
<keyword evidence="15" id="KW-1185">Reference proteome</keyword>
<feature type="repeat" description="WD" evidence="13">
    <location>
        <begin position="554"/>
        <end position="586"/>
    </location>
</feature>
<comment type="subcellular location">
    <subcellularLocation>
        <location evidence="1">Cell projection</location>
        <location evidence="1">Cilium</location>
        <location evidence="1">Flagellum</location>
    </subcellularLocation>
    <subcellularLocation>
        <location evidence="2">Cytoplasm</location>
    </subcellularLocation>
</comment>
<dbReference type="AlphaFoldDB" id="A0A7M7NV05"/>
<evidence type="ECO:0000256" key="4">
    <source>
        <dbReference type="ARBA" id="ARBA00022574"/>
    </source>
</evidence>
<dbReference type="InterPro" id="IPR036322">
    <property type="entry name" value="WD40_repeat_dom_sf"/>
</dbReference>
<dbReference type="PROSITE" id="PS50294">
    <property type="entry name" value="WD_REPEATS_REGION"/>
    <property type="match status" value="3"/>
</dbReference>
<dbReference type="InterPro" id="IPR001680">
    <property type="entry name" value="WD40_rpt"/>
</dbReference>
<evidence type="ECO:0000313" key="15">
    <source>
        <dbReference type="Proteomes" id="UP000007110"/>
    </source>
</evidence>
<dbReference type="RefSeq" id="XP_030842134.1">
    <property type="nucleotide sequence ID" value="XM_030986274.1"/>
</dbReference>
<evidence type="ECO:0000256" key="11">
    <source>
        <dbReference type="ARBA" id="ARBA00046056"/>
    </source>
</evidence>
<dbReference type="KEGG" id="spu:582748"/>
<reference evidence="16" key="3">
    <citation type="journal article" date="2023" name="Cell">
        <title>Structural specializations of the sperm tail.</title>
        <authorList>
            <person name="Leung M.R."/>
            <person name="Zeng J."/>
            <person name="Wang X."/>
            <person name="Roelofs M.C."/>
            <person name="Huang W."/>
            <person name="Zenezini Chiozzi R."/>
            <person name="Hevler J.F."/>
            <person name="Heck A.J.R."/>
            <person name="Dutcher S.K."/>
            <person name="Brown A."/>
            <person name="Zhang R."/>
            <person name="Zeev-Ben-Mordehai T."/>
        </authorList>
    </citation>
    <scope>STRUCTURE BY ELECTRON MICROSCOPY (3.30 ANGSTROMS)</scope>
</reference>
<dbReference type="InterPro" id="IPR020472">
    <property type="entry name" value="WD40_PAC1"/>
</dbReference>
<evidence type="ECO:0000256" key="8">
    <source>
        <dbReference type="ARBA" id="ARBA00023273"/>
    </source>
</evidence>
<dbReference type="GeneID" id="753927"/>
<dbReference type="OrthoDB" id="6252103at2759"/>
<keyword evidence="3" id="KW-0963">Cytoplasm</keyword>
<comment type="function">
    <text evidence="11">Microtubule inner protein (MIP) part of the dynein-decorated doublet microtubules (DMTs) in cilia axoneme. Important for proper ciliary and flagellar beating. May act in cooperation with CFAP45 and axonemal dynein subunit DNAH11. May play a role in cell growth and/or survival.</text>
</comment>
<evidence type="ECO:0000313" key="14">
    <source>
        <dbReference type="EnsemblMetazoa" id="XP_030842134"/>
    </source>
</evidence>
<feature type="repeat" description="WD" evidence="13">
    <location>
        <begin position="426"/>
        <end position="459"/>
    </location>
</feature>
<dbReference type="SUPFAM" id="SSF50978">
    <property type="entry name" value="WD40 repeat-like"/>
    <property type="match status" value="2"/>
</dbReference>
<dbReference type="FunFam" id="2.130.10.10:FF:001320">
    <property type="entry name" value="Predicted protein"/>
    <property type="match status" value="1"/>
</dbReference>
<reference evidence="14" key="2">
    <citation type="submission" date="2021-01" db="UniProtKB">
        <authorList>
            <consortium name="EnsemblMetazoa"/>
        </authorList>
    </citation>
    <scope>IDENTIFICATION</scope>
</reference>
<dbReference type="SMART" id="SM00320">
    <property type="entry name" value="WD40"/>
    <property type="match status" value="11"/>
</dbReference>
<dbReference type="EnsemblMetazoa" id="XM_782690">
    <property type="protein sequence ID" value="XP_787783"/>
    <property type="gene ID" value="LOC582748"/>
</dbReference>
<reference evidence="15" key="1">
    <citation type="submission" date="2015-02" db="EMBL/GenBank/DDBJ databases">
        <title>Genome sequencing for Strongylocentrotus purpuratus.</title>
        <authorList>
            <person name="Murali S."/>
            <person name="Liu Y."/>
            <person name="Vee V."/>
            <person name="English A."/>
            <person name="Wang M."/>
            <person name="Skinner E."/>
            <person name="Han Y."/>
            <person name="Muzny D.M."/>
            <person name="Worley K.C."/>
            <person name="Gibbs R.A."/>
        </authorList>
    </citation>
    <scope>NUCLEOTIDE SEQUENCE</scope>
</reference>
<sequence length="635" mass="70362">MGDQQRKAVNGGEENNSDDIDRLELMSTIGFNGSSQGSLSVHPDRNHIVYPLGNTVIVENLNSKKQDFLQGHTNTVTCVTISRSGRFIASGQQTHMGFKAMIIVWDYEKRSVHCKLDLHKVKVQDLAFSPNDLYLVSLGGQDDGAIVIWDVMKKEAVCGSEAAVKSAGTTYCVAAANQSDFLFFSGGERTLRVWDLDVENRKIRPTDVSLGQLKRIVKSIVVAPEDDYFYCATTTGDILRIIASTKMLSCYGPKKDLFGMGVTSLVLVKDGTFLLGTGDGTVAHAKFIDDKFKVIKKKKIDKAGHITSLTLRGQGHQFFVGTSNSHIYRFNFSEFTYEMIRTCHYEEVNDIAFPKGCSELFVTSSKNDIRVWETASCKELMRINVPNMECHAVCIMPDGKSIVSAWNDNKIRSFLPQSGKLLYEIADAHNKAVTALAVTSNNKRIISGGGEGQVRVWDIFPREQKLRQTLKEHKGVVAFVRVNHSDTECVSASTDGTCIIWDLHKFVRSQVVFANTLFRCVCYSAEQSQIITCGTDRKIAYWQAGDSSQIREVEGSKGGAINAMDMSSDGSNFVTGGDDALIKVWDYVNGVVTSIGVGHCSEIKRLRICPHQKYIISVSKDGAIFRWKYPSNCSL</sequence>
<dbReference type="OMA" id="RIMVYNF"/>
<dbReference type="GeneID" id="582748"/>
<evidence type="ECO:0000256" key="10">
    <source>
        <dbReference type="ARBA" id="ARBA00029552"/>
    </source>
</evidence>
<dbReference type="PANTHER" id="PTHR13720">
    <property type="entry name" value="WD-40 REPEAT PROTEIN"/>
    <property type="match status" value="1"/>
</dbReference>
<comment type="subunit">
    <text evidence="12">Microtubule inner protein component of sperm flagellar doublet microtubules. Interacts with BRCA2. Interacts with the CCT chaperonin complex. Interacts with HSP70. Interacts with AK8. Interacts with CFAP45. Interacts with DNAI1. Interacts with IQDC.</text>
</comment>
<keyword evidence="7" id="KW-0969">Cilium</keyword>
<evidence type="ECO:0000256" key="1">
    <source>
        <dbReference type="ARBA" id="ARBA00004230"/>
    </source>
</evidence>
<dbReference type="KEGG" id="spu:753927"/>
<dbReference type="PROSITE" id="PS00678">
    <property type="entry name" value="WD_REPEATS_1"/>
    <property type="match status" value="2"/>
</dbReference>
<dbReference type="RefSeq" id="XP_787783.1">
    <property type="nucleotide sequence ID" value="XM_782690.5"/>
</dbReference>
<evidence type="ECO:0000256" key="2">
    <source>
        <dbReference type="ARBA" id="ARBA00004496"/>
    </source>
</evidence>
<feature type="repeat" description="WD" evidence="13">
    <location>
        <begin position="116"/>
        <end position="151"/>
    </location>
</feature>
<evidence type="ECO:0000256" key="12">
    <source>
        <dbReference type="ARBA" id="ARBA00047117"/>
    </source>
</evidence>
<dbReference type="PDB" id="8SNB">
    <property type="method" value="EM"/>
    <property type="resolution" value="3.30 A"/>
    <property type="chains" value="4A/4B/4C=1-635"/>
</dbReference>
<dbReference type="FunFam" id="2.130.10.10:FF:000173">
    <property type="entry name" value="Cilia- and flagella-associated protein 52"/>
    <property type="match status" value="1"/>
</dbReference>
<feature type="repeat" description="WD" evidence="13">
    <location>
        <begin position="470"/>
        <end position="503"/>
    </location>
</feature>
<keyword evidence="16" id="KW-0002">3D-structure</keyword>
<accession>A0A7M7NV05</accession>
<feature type="repeat" description="WD" evidence="13">
    <location>
        <begin position="596"/>
        <end position="635"/>
    </location>
</feature>
<name>A0A7M7NV05_STRPU</name>
<evidence type="ECO:0000256" key="6">
    <source>
        <dbReference type="ARBA" id="ARBA00022846"/>
    </source>
</evidence>
<dbReference type="FunFam" id="2.130.10.10:FF:000207">
    <property type="entry name" value="Cilia- and flagella-associated protein 52"/>
    <property type="match status" value="1"/>
</dbReference>
<evidence type="ECO:0000256" key="9">
    <source>
        <dbReference type="ARBA" id="ARBA00029456"/>
    </source>
</evidence>
<dbReference type="GO" id="GO:0031514">
    <property type="term" value="C:motile cilium"/>
    <property type="evidence" value="ECO:0007669"/>
    <property type="project" value="UniProtKB-SubCell"/>
</dbReference>
<evidence type="ECO:0000256" key="7">
    <source>
        <dbReference type="ARBA" id="ARBA00023069"/>
    </source>
</evidence>
<dbReference type="PROSITE" id="PS50082">
    <property type="entry name" value="WD_REPEATS_2"/>
    <property type="match status" value="5"/>
</dbReference>
<dbReference type="EnsemblMetazoa" id="XM_030986274">
    <property type="protein sequence ID" value="XP_030842134"/>
    <property type="gene ID" value="LOC753927"/>
</dbReference>
<comment type="similarity">
    <text evidence="9">Belongs to the CFAP52 family.</text>
</comment>
<evidence type="ECO:0007829" key="16">
    <source>
        <dbReference type="PDB" id="8SNB"/>
    </source>
</evidence>
<dbReference type="InterPro" id="IPR015943">
    <property type="entry name" value="WD40/YVTN_repeat-like_dom_sf"/>
</dbReference>
<dbReference type="Proteomes" id="UP000007110">
    <property type="component" value="Unassembled WGS sequence"/>
</dbReference>
<dbReference type="Gene3D" id="2.130.10.10">
    <property type="entry name" value="YVTN repeat-like/Quinoprotein amine dehydrogenase"/>
    <property type="match status" value="3"/>
</dbReference>
<dbReference type="InterPro" id="IPR050630">
    <property type="entry name" value="WD_repeat_EMAP"/>
</dbReference>
<evidence type="ECO:0000256" key="5">
    <source>
        <dbReference type="ARBA" id="ARBA00022737"/>
    </source>
</evidence>
<evidence type="ECO:0000256" key="13">
    <source>
        <dbReference type="PROSITE-ProRule" id="PRU00221"/>
    </source>
</evidence>
<keyword evidence="5" id="KW-0677">Repeat</keyword>
<dbReference type="EMDB" id="EMD-40619"/>
<keyword evidence="6" id="KW-0282">Flagellum</keyword>
<keyword evidence="4 13" id="KW-0853">WD repeat</keyword>
<dbReference type="PANTHER" id="PTHR13720:SF14">
    <property type="entry name" value="CILIA- AND FLAGELLA-ASSOCIATED PROTEIN 52"/>
    <property type="match status" value="1"/>
</dbReference>
<dbReference type="PRINTS" id="PR00320">
    <property type="entry name" value="GPROTEINBRPT"/>
</dbReference>
<proteinExistence type="evidence at protein level"/>
<dbReference type="GO" id="GO:0005930">
    <property type="term" value="C:axoneme"/>
    <property type="evidence" value="ECO:0007669"/>
    <property type="project" value="UniProtKB-ARBA"/>
</dbReference>
<protein>
    <recommendedName>
        <fullName evidence="10">Cilia- and flagella-associated protein 52</fullName>
    </recommendedName>
</protein>
<dbReference type="InterPro" id="IPR019775">
    <property type="entry name" value="WD40_repeat_CS"/>
</dbReference>
<evidence type="ECO:0000256" key="3">
    <source>
        <dbReference type="ARBA" id="ARBA00022490"/>
    </source>
</evidence>